<dbReference type="Proteomes" id="UP000655830">
    <property type="component" value="Unassembled WGS sequence"/>
</dbReference>
<keyword evidence="2 7" id="KW-0813">Transport</keyword>
<evidence type="ECO:0000259" key="8">
    <source>
        <dbReference type="PROSITE" id="PS50928"/>
    </source>
</evidence>
<feature type="transmembrane region" description="Helical" evidence="7">
    <location>
        <begin position="7"/>
        <end position="29"/>
    </location>
</feature>
<evidence type="ECO:0000256" key="4">
    <source>
        <dbReference type="ARBA" id="ARBA00022692"/>
    </source>
</evidence>
<evidence type="ECO:0000256" key="6">
    <source>
        <dbReference type="ARBA" id="ARBA00023136"/>
    </source>
</evidence>
<keyword evidence="6 7" id="KW-0472">Membrane</keyword>
<keyword evidence="3" id="KW-1003">Cell membrane</keyword>
<proteinExistence type="inferred from homology"/>
<dbReference type="PROSITE" id="PS50928">
    <property type="entry name" value="ABC_TM1"/>
    <property type="match status" value="1"/>
</dbReference>
<feature type="transmembrane region" description="Helical" evidence="7">
    <location>
        <begin position="283"/>
        <end position="305"/>
    </location>
</feature>
<feature type="domain" description="ABC transmembrane type-1" evidence="8">
    <location>
        <begin position="94"/>
        <end position="298"/>
    </location>
</feature>
<dbReference type="InterPro" id="IPR045621">
    <property type="entry name" value="BPD_transp_1_N"/>
</dbReference>
<keyword evidence="10" id="KW-1185">Reference proteome</keyword>
<feature type="transmembrane region" description="Helical" evidence="7">
    <location>
        <begin position="179"/>
        <end position="198"/>
    </location>
</feature>
<dbReference type="AlphaFoldDB" id="A0A926ED34"/>
<comment type="similarity">
    <text evidence="7">Belongs to the binding-protein-dependent transport system permease family.</text>
</comment>
<dbReference type="PANTHER" id="PTHR43163">
    <property type="entry name" value="DIPEPTIDE TRANSPORT SYSTEM PERMEASE PROTEIN DPPB-RELATED"/>
    <property type="match status" value="1"/>
</dbReference>
<dbReference type="Pfam" id="PF00528">
    <property type="entry name" value="BPD_transp_1"/>
    <property type="match status" value="1"/>
</dbReference>
<dbReference type="InterPro" id="IPR035906">
    <property type="entry name" value="MetI-like_sf"/>
</dbReference>
<evidence type="ECO:0000256" key="3">
    <source>
        <dbReference type="ARBA" id="ARBA00022475"/>
    </source>
</evidence>
<evidence type="ECO:0000256" key="2">
    <source>
        <dbReference type="ARBA" id="ARBA00022448"/>
    </source>
</evidence>
<feature type="transmembrane region" description="Helical" evidence="7">
    <location>
        <begin position="233"/>
        <end position="254"/>
    </location>
</feature>
<keyword evidence="4 7" id="KW-0812">Transmembrane</keyword>
<reference evidence="9" key="1">
    <citation type="submission" date="2020-08" db="EMBL/GenBank/DDBJ databases">
        <title>Genome public.</title>
        <authorList>
            <person name="Liu C."/>
            <person name="Sun Q."/>
        </authorList>
    </citation>
    <scope>NUCLEOTIDE SEQUENCE</scope>
    <source>
        <strain evidence="9">NSJ-12</strain>
    </source>
</reference>
<accession>A0A926ED34</accession>
<dbReference type="GO" id="GO:0071916">
    <property type="term" value="F:dipeptide transmembrane transporter activity"/>
    <property type="evidence" value="ECO:0007669"/>
    <property type="project" value="TreeGrafter"/>
</dbReference>
<dbReference type="PANTHER" id="PTHR43163:SF6">
    <property type="entry name" value="DIPEPTIDE TRANSPORT SYSTEM PERMEASE PROTEIN DPPB-RELATED"/>
    <property type="match status" value="1"/>
</dbReference>
<name>A0A926ED34_9FIRM</name>
<keyword evidence="5 7" id="KW-1133">Transmembrane helix</keyword>
<comment type="caution">
    <text evidence="9">The sequence shown here is derived from an EMBL/GenBank/DDBJ whole genome shotgun (WGS) entry which is preliminary data.</text>
</comment>
<dbReference type="Pfam" id="PF19300">
    <property type="entry name" value="BPD_transp_1_N"/>
    <property type="match status" value="1"/>
</dbReference>
<evidence type="ECO:0000313" key="9">
    <source>
        <dbReference type="EMBL" id="MBC8578771.1"/>
    </source>
</evidence>
<evidence type="ECO:0000256" key="1">
    <source>
        <dbReference type="ARBA" id="ARBA00004651"/>
    </source>
</evidence>
<evidence type="ECO:0000256" key="7">
    <source>
        <dbReference type="RuleBase" id="RU363032"/>
    </source>
</evidence>
<organism evidence="9 10">
    <name type="scientific">Zhenhengia yiwuensis</name>
    <dbReference type="NCBI Taxonomy" id="2763666"/>
    <lineage>
        <taxon>Bacteria</taxon>
        <taxon>Bacillati</taxon>
        <taxon>Bacillota</taxon>
        <taxon>Clostridia</taxon>
        <taxon>Lachnospirales</taxon>
        <taxon>Lachnospiraceae</taxon>
        <taxon>Zhenhengia</taxon>
    </lineage>
</organism>
<dbReference type="Gene3D" id="1.10.3720.10">
    <property type="entry name" value="MetI-like"/>
    <property type="match status" value="1"/>
</dbReference>
<evidence type="ECO:0000313" key="10">
    <source>
        <dbReference type="Proteomes" id="UP000655830"/>
    </source>
</evidence>
<feature type="transmembrane region" description="Helical" evidence="7">
    <location>
        <begin position="132"/>
        <end position="159"/>
    </location>
</feature>
<gene>
    <name evidence="9" type="ORF">H8718_04405</name>
</gene>
<dbReference type="RefSeq" id="WP_249331824.1">
    <property type="nucleotide sequence ID" value="NZ_JACRSY010000005.1"/>
</dbReference>
<sequence length="315" mass="34145">MSFYLKKLLSLVITLFLISIVTFGVFQILPGDPAAIILGPDADPLQLEALRQSMNQDAPLLTRYTDWLGNALTGDLGESFRFHMPVSDLLLSRIPVTTSLALITLIFTLLIGLPLGLFIASHKGPLGKVISALSQLGIAIPSFWMGILLVLLFAVTLGLLPSSGYVAFADNPIGWLKSLLLPGLSIALGTCAVLIRYLKTAMLDELPKQYVQTARGKGLSEKMVVRKHIFKNALIPTVTILGMLVIDILGGSIITENVFNIPGLGNLIITAINSRDLPLIQALVLYLGTIVVVFNFIVDMLYSVIDPRIRVKGDN</sequence>
<protein>
    <submittedName>
        <fullName evidence="9">ABC transporter permease</fullName>
    </submittedName>
</protein>
<feature type="transmembrane region" description="Helical" evidence="7">
    <location>
        <begin position="100"/>
        <end position="120"/>
    </location>
</feature>
<dbReference type="CDD" id="cd06261">
    <property type="entry name" value="TM_PBP2"/>
    <property type="match status" value="1"/>
</dbReference>
<dbReference type="GO" id="GO:0005886">
    <property type="term" value="C:plasma membrane"/>
    <property type="evidence" value="ECO:0007669"/>
    <property type="project" value="UniProtKB-SubCell"/>
</dbReference>
<dbReference type="SUPFAM" id="SSF161098">
    <property type="entry name" value="MetI-like"/>
    <property type="match status" value="1"/>
</dbReference>
<evidence type="ECO:0000256" key="5">
    <source>
        <dbReference type="ARBA" id="ARBA00022989"/>
    </source>
</evidence>
<comment type="subcellular location">
    <subcellularLocation>
        <location evidence="1 7">Cell membrane</location>
        <topology evidence="1 7">Multi-pass membrane protein</topology>
    </subcellularLocation>
</comment>
<dbReference type="InterPro" id="IPR000515">
    <property type="entry name" value="MetI-like"/>
</dbReference>
<dbReference type="EMBL" id="JACRSY010000005">
    <property type="protein sequence ID" value="MBC8578771.1"/>
    <property type="molecule type" value="Genomic_DNA"/>
</dbReference>